<evidence type="ECO:0000313" key="2">
    <source>
        <dbReference type="EMBL" id="MBB5982696.1"/>
    </source>
</evidence>
<gene>
    <name evidence="2" type="ORF">HDA44_006037</name>
</gene>
<name>A0A841E0Y5_9ACTN</name>
<feature type="region of interest" description="Disordered" evidence="1">
    <location>
        <begin position="790"/>
        <end position="859"/>
    </location>
</feature>
<sequence length="859" mass="91583">MTGGDPYLDGVARKAIAESIAAGVIDFGRLPDSKVLVIEQSSAGKWPEYVERVGDAFGKTDELVETLRRSLPGFDRDPVQRSHVAALDALTHPDAQYAVVAEVGDDGPLTVVSFEQVGMDLVVVGGGTTFQPPPPLPRTPKAAARGVPGDIFQLSNELAGHVARLRGEQAGGVSPAGGEEAGCAVQYALATIAGRNDLRIVHRVSPDGWYGPRTLRGRRMIGTDGLTRSTRFTAQEWEDVDAEEIAHQVTLRQDGARHPYPEIDNFYLAPADAQRWATQLSAWLGQGGTVEVYDHGDPDQSSASGLAVLELEAGGSPDEREPIPDQAGVRTIVARTNGRPQAAVTFGRRADGDLQVLRFLRSGHPGADQATELMLFEAAMRDGGGLSLSRGVEIQYVQDQQEYSISAAEVDENAEALRGELGRLDDTRADRMARQIAALDVAGVPAVDPDALAARVQRFREAGGDVLFLDRFDPAFEDWRQKATDRLAAAMDPEGSVPPDVESLWRVFNPPIAEPGRPSVDTQWVTVAVVDGVPVAAAGVWADGHRYELRDLGVVDGADDALVAAVVDGVYAQGSTTEPLTMFVTDAEANSEQLAELGLKATAVRPLDDADRVEIRLSEPTRSAIRAAVDAAGWWSAVELDFKAEDLSDFERKNGTVWWLDHGITAERHAAEEVIRAVQEHPDRTQPESPVPPVNGDRFTVLARSGNDSAYVTFDETPGGEIEVVDIAAGPFGQSALDAVQFGLSGELAARGQDAVLHERITSDDRERGIWDAARSRYLVTGMENRLGDLATGMLRPPPAPAPDAAMTTEAGQGAAAGQGPEAEQGGQGEVGGKAADPGNDKPPHRPDGRGGRQGGPER</sequence>
<dbReference type="AlphaFoldDB" id="A0A841E0Y5"/>
<dbReference type="Proteomes" id="UP000558997">
    <property type="component" value="Unassembled WGS sequence"/>
</dbReference>
<reference evidence="2 3" key="1">
    <citation type="submission" date="2020-08" db="EMBL/GenBank/DDBJ databases">
        <title>Sequencing the genomes of 1000 actinobacteria strains.</title>
        <authorList>
            <person name="Klenk H.-P."/>
        </authorList>
    </citation>
    <scope>NUCLEOTIDE SEQUENCE [LARGE SCALE GENOMIC DNA]</scope>
    <source>
        <strain evidence="2 3">DSM 17294</strain>
    </source>
</reference>
<accession>A0A841E0Y5</accession>
<dbReference type="RefSeq" id="WP_184840120.1">
    <property type="nucleotide sequence ID" value="NZ_BAAAVN010000002.1"/>
</dbReference>
<dbReference type="EMBL" id="JACHNF010000001">
    <property type="protein sequence ID" value="MBB5982696.1"/>
    <property type="molecule type" value="Genomic_DNA"/>
</dbReference>
<organism evidence="2 3">
    <name type="scientific">Kribbella solani</name>
    <dbReference type="NCBI Taxonomy" id="236067"/>
    <lineage>
        <taxon>Bacteria</taxon>
        <taxon>Bacillati</taxon>
        <taxon>Actinomycetota</taxon>
        <taxon>Actinomycetes</taxon>
        <taxon>Propionibacteriales</taxon>
        <taxon>Kribbellaceae</taxon>
        <taxon>Kribbella</taxon>
    </lineage>
</organism>
<keyword evidence="3" id="KW-1185">Reference proteome</keyword>
<protein>
    <submittedName>
        <fullName evidence="2">Uncharacterized protein</fullName>
    </submittedName>
</protein>
<comment type="caution">
    <text evidence="2">The sequence shown here is derived from an EMBL/GenBank/DDBJ whole genome shotgun (WGS) entry which is preliminary data.</text>
</comment>
<feature type="compositionally biased region" description="Basic and acidic residues" evidence="1">
    <location>
        <begin position="839"/>
        <end position="859"/>
    </location>
</feature>
<evidence type="ECO:0000256" key="1">
    <source>
        <dbReference type="SAM" id="MobiDB-lite"/>
    </source>
</evidence>
<feature type="compositionally biased region" description="Low complexity" evidence="1">
    <location>
        <begin position="803"/>
        <end position="825"/>
    </location>
</feature>
<proteinExistence type="predicted"/>
<evidence type="ECO:0000313" key="3">
    <source>
        <dbReference type="Proteomes" id="UP000558997"/>
    </source>
</evidence>